<accession>A0A917E8E5</accession>
<keyword evidence="4" id="KW-0804">Transcription</keyword>
<dbReference type="InterPro" id="IPR000847">
    <property type="entry name" value="LysR_HTH_N"/>
</dbReference>
<name>A0A917E8E5_9SPHN</name>
<dbReference type="Pfam" id="PF00126">
    <property type="entry name" value="HTH_1"/>
    <property type="match status" value="1"/>
</dbReference>
<dbReference type="SUPFAM" id="SSF46785">
    <property type="entry name" value="Winged helix' DNA-binding domain"/>
    <property type="match status" value="1"/>
</dbReference>
<dbReference type="Gene3D" id="1.10.10.10">
    <property type="entry name" value="Winged helix-like DNA-binding domain superfamily/Winged helix DNA-binding domain"/>
    <property type="match status" value="1"/>
</dbReference>
<reference evidence="6" key="2">
    <citation type="submission" date="2020-09" db="EMBL/GenBank/DDBJ databases">
        <authorList>
            <person name="Sun Q."/>
            <person name="Zhou Y."/>
        </authorList>
    </citation>
    <scope>NUCLEOTIDE SEQUENCE</scope>
    <source>
        <strain evidence="6">CGMCC 1.15519</strain>
    </source>
</reference>
<sequence>MPVNLPTSLLRSFVAIVESGSMLSATEQVFVTQSALSLQIKRLEELVQQALFVREGRKLVLTAPGDVLLGYARRLLSLHDEALLSVKGGGFSGPVRFGTVQDFAETFLTGILARFAELHPDSHVYARVAGTAELQTLLERGQLDVLVGFSATDDPATIRTAPMRWYGDEALLDRRPLPLAVLEKPCRFREAALNSLDARDIPYRIAVETPNLSTLRSAVEAGLGLTARTDLFLKGFSPLDTQALPTLPQVSCIMQSTNAHAKAVDRLAGLTRNVLETL</sequence>
<dbReference type="Gene3D" id="3.40.190.10">
    <property type="entry name" value="Periplasmic binding protein-like II"/>
    <property type="match status" value="2"/>
</dbReference>
<dbReference type="RefSeq" id="WP_188762880.1">
    <property type="nucleotide sequence ID" value="NZ_BMJM01000006.1"/>
</dbReference>
<dbReference type="SUPFAM" id="SSF53850">
    <property type="entry name" value="Periplasmic binding protein-like II"/>
    <property type="match status" value="1"/>
</dbReference>
<evidence type="ECO:0000256" key="1">
    <source>
        <dbReference type="ARBA" id="ARBA00009437"/>
    </source>
</evidence>
<keyword evidence="7" id="KW-1185">Reference proteome</keyword>
<comment type="caution">
    <text evidence="6">The sequence shown here is derived from an EMBL/GenBank/DDBJ whole genome shotgun (WGS) entry which is preliminary data.</text>
</comment>
<evidence type="ECO:0000259" key="5">
    <source>
        <dbReference type="PROSITE" id="PS50931"/>
    </source>
</evidence>
<dbReference type="GO" id="GO:0003700">
    <property type="term" value="F:DNA-binding transcription factor activity"/>
    <property type="evidence" value="ECO:0007669"/>
    <property type="project" value="InterPro"/>
</dbReference>
<evidence type="ECO:0000313" key="7">
    <source>
        <dbReference type="Proteomes" id="UP000635071"/>
    </source>
</evidence>
<dbReference type="InterPro" id="IPR036388">
    <property type="entry name" value="WH-like_DNA-bd_sf"/>
</dbReference>
<protein>
    <submittedName>
        <fullName evidence="6">LysR family transcriptional regulator</fullName>
    </submittedName>
</protein>
<evidence type="ECO:0000256" key="4">
    <source>
        <dbReference type="ARBA" id="ARBA00023163"/>
    </source>
</evidence>
<dbReference type="GO" id="GO:0003677">
    <property type="term" value="F:DNA binding"/>
    <property type="evidence" value="ECO:0007669"/>
    <property type="project" value="UniProtKB-KW"/>
</dbReference>
<dbReference type="EMBL" id="BMJM01000006">
    <property type="protein sequence ID" value="GGE14287.1"/>
    <property type="molecule type" value="Genomic_DNA"/>
</dbReference>
<gene>
    <name evidence="6" type="ORF">GCM10011529_20830</name>
</gene>
<dbReference type="InterPro" id="IPR036390">
    <property type="entry name" value="WH_DNA-bd_sf"/>
</dbReference>
<keyword evidence="2" id="KW-0805">Transcription regulation</keyword>
<dbReference type="PANTHER" id="PTHR30579:SF7">
    <property type="entry name" value="HTH-TYPE TRANSCRIPTIONAL REGULATOR LRHA-RELATED"/>
    <property type="match status" value="1"/>
</dbReference>
<feature type="domain" description="HTH lysR-type" evidence="5">
    <location>
        <begin position="5"/>
        <end position="62"/>
    </location>
</feature>
<dbReference type="PANTHER" id="PTHR30579">
    <property type="entry name" value="TRANSCRIPTIONAL REGULATOR"/>
    <property type="match status" value="1"/>
</dbReference>
<keyword evidence="3" id="KW-0238">DNA-binding</keyword>
<evidence type="ECO:0000256" key="2">
    <source>
        <dbReference type="ARBA" id="ARBA00023015"/>
    </source>
</evidence>
<organism evidence="6 7">
    <name type="scientific">Sandarakinorhabdus glacialis</name>
    <dbReference type="NCBI Taxonomy" id="1614636"/>
    <lineage>
        <taxon>Bacteria</taxon>
        <taxon>Pseudomonadati</taxon>
        <taxon>Pseudomonadota</taxon>
        <taxon>Alphaproteobacteria</taxon>
        <taxon>Sphingomonadales</taxon>
        <taxon>Sphingosinicellaceae</taxon>
        <taxon>Sandarakinorhabdus</taxon>
    </lineage>
</organism>
<dbReference type="Pfam" id="PF03466">
    <property type="entry name" value="LysR_substrate"/>
    <property type="match status" value="1"/>
</dbReference>
<evidence type="ECO:0000313" key="6">
    <source>
        <dbReference type="EMBL" id="GGE14287.1"/>
    </source>
</evidence>
<proteinExistence type="inferred from homology"/>
<reference evidence="6" key="1">
    <citation type="journal article" date="2014" name="Int. J. Syst. Evol. Microbiol.">
        <title>Complete genome sequence of Corynebacterium casei LMG S-19264T (=DSM 44701T), isolated from a smear-ripened cheese.</title>
        <authorList>
            <consortium name="US DOE Joint Genome Institute (JGI-PGF)"/>
            <person name="Walter F."/>
            <person name="Albersmeier A."/>
            <person name="Kalinowski J."/>
            <person name="Ruckert C."/>
        </authorList>
    </citation>
    <scope>NUCLEOTIDE SEQUENCE</scope>
    <source>
        <strain evidence="6">CGMCC 1.15519</strain>
    </source>
</reference>
<evidence type="ECO:0000256" key="3">
    <source>
        <dbReference type="ARBA" id="ARBA00023125"/>
    </source>
</evidence>
<dbReference type="InterPro" id="IPR050176">
    <property type="entry name" value="LTTR"/>
</dbReference>
<dbReference type="PROSITE" id="PS50931">
    <property type="entry name" value="HTH_LYSR"/>
    <property type="match status" value="1"/>
</dbReference>
<comment type="similarity">
    <text evidence="1">Belongs to the LysR transcriptional regulatory family.</text>
</comment>
<dbReference type="AlphaFoldDB" id="A0A917E8E5"/>
<dbReference type="InterPro" id="IPR005119">
    <property type="entry name" value="LysR_subst-bd"/>
</dbReference>
<dbReference type="Proteomes" id="UP000635071">
    <property type="component" value="Unassembled WGS sequence"/>
</dbReference>